<dbReference type="Proteomes" id="UP000583101">
    <property type="component" value="Unassembled WGS sequence"/>
</dbReference>
<dbReference type="Proteomes" id="UP000297248">
    <property type="component" value="Unassembled WGS sequence"/>
</dbReference>
<gene>
    <name evidence="3" type="ORF">E2R65_03665</name>
    <name evidence="2" type="ORF">GGR35_000256</name>
</gene>
<organism evidence="3 4">
    <name type="scientific">Mucilaginibacter phyllosphaerae</name>
    <dbReference type="NCBI Taxonomy" id="1812349"/>
    <lineage>
        <taxon>Bacteria</taxon>
        <taxon>Pseudomonadati</taxon>
        <taxon>Bacteroidota</taxon>
        <taxon>Sphingobacteriia</taxon>
        <taxon>Sphingobacteriales</taxon>
        <taxon>Sphingobacteriaceae</taxon>
        <taxon>Mucilaginibacter</taxon>
    </lineage>
</organism>
<dbReference type="EMBL" id="JACIEG010000001">
    <property type="protein sequence ID" value="MBB3967670.1"/>
    <property type="molecule type" value="Genomic_DNA"/>
</dbReference>
<keyword evidence="1" id="KW-1133">Transmembrane helix</keyword>
<reference evidence="2 5" key="3">
    <citation type="submission" date="2020-08" db="EMBL/GenBank/DDBJ databases">
        <title>Genomic Encyclopedia of Type Strains, Phase IV (KMG-IV): sequencing the most valuable type-strain genomes for metagenomic binning, comparative biology and taxonomic classification.</title>
        <authorList>
            <person name="Goeker M."/>
        </authorList>
    </citation>
    <scope>NUCLEOTIDE SEQUENCE [LARGE SCALE GENOMIC DNA]</scope>
    <source>
        <strain evidence="2 5">DSM 100995</strain>
    </source>
</reference>
<sequence>MNHVTLLYIIITILVVAFIWNAYQTWKIRQYPLRIEMSLNDAKYWELKYKYEFLVAVGSIVVAVVAFIGYSTLNDVKANLKLTLSAQVDSVKSRVDSVSKNISGTEISANALNKKVSTTNERITEFKTDIGKLKRSQSDLDLLNQKIKDLQSKNIVIKEFYIVDKLTVQTNMDKLDKFSFKNLKTIDGDNLPKFISSPIVIPLSRDNGMYTVAKVTNEYVTLAFKGPGYFSTPEAPTDHDYDEKAKKNYTITLLIYDVK</sequence>
<evidence type="ECO:0000313" key="4">
    <source>
        <dbReference type="Proteomes" id="UP000297248"/>
    </source>
</evidence>
<protein>
    <submittedName>
        <fullName evidence="3">Uncharacterized protein</fullName>
    </submittedName>
</protein>
<comment type="caution">
    <text evidence="3">The sequence shown here is derived from an EMBL/GenBank/DDBJ whole genome shotgun (WGS) entry which is preliminary data.</text>
</comment>
<reference evidence="3 4" key="1">
    <citation type="journal article" date="2016" name="Int. J. Syst. Evol. Microbiol.">
        <title>Proposal of Mucilaginibacter phyllosphaerae sp. nov. isolated from the phyllosphere of Galium album.</title>
        <authorList>
            <person name="Aydogan E.L."/>
            <person name="Busse H.J."/>
            <person name="Moser G."/>
            <person name="Muller C."/>
            <person name="Kampfer P."/>
            <person name="Glaeser S.P."/>
        </authorList>
    </citation>
    <scope>NUCLEOTIDE SEQUENCE [LARGE SCALE GENOMIC DNA]</scope>
    <source>
        <strain evidence="3 4">PP-F2FG21</strain>
    </source>
</reference>
<keyword evidence="1" id="KW-0472">Membrane</keyword>
<dbReference type="EMBL" id="SNQG01000001">
    <property type="protein sequence ID" value="TEW69274.1"/>
    <property type="molecule type" value="Genomic_DNA"/>
</dbReference>
<accession>A0A4Y8AJT4</accession>
<dbReference type="AlphaFoldDB" id="A0A4Y8AJT4"/>
<feature type="transmembrane region" description="Helical" evidence="1">
    <location>
        <begin position="53"/>
        <end position="73"/>
    </location>
</feature>
<evidence type="ECO:0000313" key="2">
    <source>
        <dbReference type="EMBL" id="MBB3967670.1"/>
    </source>
</evidence>
<keyword evidence="5" id="KW-1185">Reference proteome</keyword>
<reference evidence="3" key="2">
    <citation type="submission" date="2019-03" db="EMBL/GenBank/DDBJ databases">
        <authorList>
            <person name="Yan Y.-Q."/>
            <person name="Du Z.-J."/>
        </authorList>
    </citation>
    <scope>NUCLEOTIDE SEQUENCE</scope>
    <source>
        <strain evidence="3">PP-F2FG21</strain>
    </source>
</reference>
<name>A0A4Y8AJT4_9SPHI</name>
<dbReference type="RefSeq" id="WP_134335109.1">
    <property type="nucleotide sequence ID" value="NZ_BMCZ01000001.1"/>
</dbReference>
<evidence type="ECO:0000256" key="1">
    <source>
        <dbReference type="SAM" id="Phobius"/>
    </source>
</evidence>
<feature type="transmembrane region" description="Helical" evidence="1">
    <location>
        <begin position="6"/>
        <end position="23"/>
    </location>
</feature>
<evidence type="ECO:0000313" key="3">
    <source>
        <dbReference type="EMBL" id="TEW69274.1"/>
    </source>
</evidence>
<proteinExistence type="predicted"/>
<dbReference type="OrthoDB" id="10019356at2"/>
<dbReference type="Gene3D" id="1.20.5.340">
    <property type="match status" value="1"/>
</dbReference>
<keyword evidence="1" id="KW-0812">Transmembrane</keyword>
<evidence type="ECO:0000313" key="5">
    <source>
        <dbReference type="Proteomes" id="UP000583101"/>
    </source>
</evidence>